<evidence type="ECO:0000313" key="3">
    <source>
        <dbReference type="Proteomes" id="UP000052257"/>
    </source>
</evidence>
<sequence length="216" mass="24075">MTENEALGAILEQINEPVIPNDEANEQIAEQTLQNDSDEQLNQVKATNAEQNEIINAQNEQINALQSKIDELSKALQNALNQPQNMSFDSGDELNSNENISQIQEQLNAMRAEQDELKARAEFNTAYQNFTQKYPTIKGDTLLSFAKDNGYEQFLGDFKGWELLAKLMINEAKPKETPDPITPSVSSEVFTKKGLRDGASDIEIGAEILNISKGIR</sequence>
<feature type="coiled-coil region" evidence="1">
    <location>
        <begin position="21"/>
        <end position="120"/>
    </location>
</feature>
<protein>
    <submittedName>
        <fullName evidence="2">Hit family protein</fullName>
    </submittedName>
</protein>
<organism evidence="2 3">
    <name type="scientific">Campylobacter hyointestinalis subsp. hyointestinalis</name>
    <dbReference type="NCBI Taxonomy" id="91352"/>
    <lineage>
        <taxon>Bacteria</taxon>
        <taxon>Pseudomonadati</taxon>
        <taxon>Campylobacterota</taxon>
        <taxon>Epsilonproteobacteria</taxon>
        <taxon>Campylobacterales</taxon>
        <taxon>Campylobacteraceae</taxon>
        <taxon>Campylobacter</taxon>
    </lineage>
</organism>
<evidence type="ECO:0000313" key="2">
    <source>
        <dbReference type="EMBL" id="CUU81771.1"/>
    </source>
</evidence>
<proteinExistence type="predicted"/>
<accession>A0A9W5ASI0</accession>
<comment type="caution">
    <text evidence="2">The sequence shown here is derived from an EMBL/GenBank/DDBJ whole genome shotgun (WGS) entry which is preliminary data.</text>
</comment>
<name>A0A9W5ASI0_CAMHY</name>
<evidence type="ECO:0000256" key="1">
    <source>
        <dbReference type="SAM" id="Coils"/>
    </source>
</evidence>
<dbReference type="RefSeq" id="WP_059431161.1">
    <property type="nucleotide sequence ID" value="NZ_FAUW01000003.1"/>
</dbReference>
<dbReference type="AlphaFoldDB" id="A0A9W5ASI0"/>
<dbReference type="EMBL" id="FAUW01000003">
    <property type="protein sequence ID" value="CUU81771.1"/>
    <property type="molecule type" value="Genomic_DNA"/>
</dbReference>
<dbReference type="Proteomes" id="UP000052257">
    <property type="component" value="Unassembled WGS sequence"/>
</dbReference>
<reference evidence="2 3" key="1">
    <citation type="submission" date="2015-11" db="EMBL/GenBank/DDBJ databases">
        <authorList>
            <consortium name="Pathogen Informatics"/>
        </authorList>
    </citation>
    <scope>NUCLEOTIDE SEQUENCE [LARGE SCALE GENOMIC DNA]</scope>
    <source>
        <strain evidence="2 3">006A-0191</strain>
    </source>
</reference>
<keyword evidence="1" id="KW-0175">Coiled coil</keyword>
<gene>
    <name evidence="2" type="ORF">ERS739220_01259</name>
</gene>